<proteinExistence type="predicted"/>
<keyword evidence="2" id="KW-1185">Reference proteome</keyword>
<protein>
    <submittedName>
        <fullName evidence="1">Uncharacterized protein</fullName>
    </submittedName>
</protein>
<dbReference type="RefSeq" id="WP_229685624.1">
    <property type="nucleotide sequence ID" value="NZ_BMMB01000002.1"/>
</dbReference>
<reference evidence="1 2" key="1">
    <citation type="submission" date="2023-07" db="EMBL/GenBank/DDBJ databases">
        <title>Genomic Encyclopedia of Type Strains, Phase IV (KMG-IV): sequencing the most valuable type-strain genomes for metagenomic binning, comparative biology and taxonomic classification.</title>
        <authorList>
            <person name="Goeker M."/>
        </authorList>
    </citation>
    <scope>NUCLEOTIDE SEQUENCE [LARGE SCALE GENOMIC DNA]</scope>
    <source>
        <strain evidence="1 2">DSM 22170</strain>
    </source>
</reference>
<gene>
    <name evidence="1" type="ORF">JOC58_000761</name>
</gene>
<name>A0ABU1IWW4_9BACL</name>
<comment type="caution">
    <text evidence="1">The sequence shown here is derived from an EMBL/GenBank/DDBJ whole genome shotgun (WGS) entry which is preliminary data.</text>
</comment>
<accession>A0ABU1IWW4</accession>
<sequence length="141" mass="16085">MGQNIQELLQVGQQLGIHVTTLDQQQAQHYIERVLARYKPDQTSSHLSIGTGALTLPLEPHEFTYSEMLEQEPVYMFFDQEGADRQQVVVIQDARIVGKLMENAFGMEYFLSNEQAEFLITVNWYTIQAVGTAISHLARLK</sequence>
<evidence type="ECO:0000313" key="1">
    <source>
        <dbReference type="EMBL" id="MDR6242877.1"/>
    </source>
</evidence>
<organism evidence="1 2">
    <name type="scientific">Paenibacillus hunanensis</name>
    <dbReference type="NCBI Taxonomy" id="539262"/>
    <lineage>
        <taxon>Bacteria</taxon>
        <taxon>Bacillati</taxon>
        <taxon>Bacillota</taxon>
        <taxon>Bacilli</taxon>
        <taxon>Bacillales</taxon>
        <taxon>Paenibacillaceae</taxon>
        <taxon>Paenibacillus</taxon>
    </lineage>
</organism>
<evidence type="ECO:0000313" key="2">
    <source>
        <dbReference type="Proteomes" id="UP001185028"/>
    </source>
</evidence>
<dbReference type="EMBL" id="JAVDQH010000002">
    <property type="protein sequence ID" value="MDR6242877.1"/>
    <property type="molecule type" value="Genomic_DNA"/>
</dbReference>
<dbReference type="Proteomes" id="UP001185028">
    <property type="component" value="Unassembled WGS sequence"/>
</dbReference>